<organism evidence="6 7">
    <name type="scientific">Halobacillus seohaensis</name>
    <dbReference type="NCBI Taxonomy" id="447421"/>
    <lineage>
        <taxon>Bacteria</taxon>
        <taxon>Bacillati</taxon>
        <taxon>Bacillota</taxon>
        <taxon>Bacilli</taxon>
        <taxon>Bacillales</taxon>
        <taxon>Bacillaceae</taxon>
        <taxon>Halobacillus</taxon>
    </lineage>
</organism>
<evidence type="ECO:0000259" key="5">
    <source>
        <dbReference type="Pfam" id="PF12945"/>
    </source>
</evidence>
<dbReference type="InterPro" id="IPR012349">
    <property type="entry name" value="Split_barrel_FMN-bd"/>
</dbReference>
<dbReference type="EMBL" id="JBHSZV010000004">
    <property type="protein sequence ID" value="MFC7060471.1"/>
    <property type="molecule type" value="Genomic_DNA"/>
</dbReference>
<dbReference type="Gene3D" id="2.30.110.10">
    <property type="entry name" value="Electron Transport, Fmn-binding Protein, Chain A"/>
    <property type="match status" value="1"/>
</dbReference>
<dbReference type="Gene3D" id="2.40.10.220">
    <property type="entry name" value="predicted glycosyltransferase like domains"/>
    <property type="match status" value="1"/>
</dbReference>
<feature type="domain" description="Type III secretion system flagellar brake protein YcgR PilZN" evidence="5">
    <location>
        <begin position="3"/>
        <end position="91"/>
    </location>
</feature>
<proteinExistence type="predicted"/>
<keyword evidence="6" id="KW-0966">Cell projection</keyword>
<dbReference type="InterPro" id="IPR009875">
    <property type="entry name" value="PilZ_domain"/>
</dbReference>
<gene>
    <name evidence="6" type="ORF">ACFQIC_01120</name>
</gene>
<keyword evidence="6" id="KW-0969">Cilium</keyword>
<evidence type="ECO:0000313" key="6">
    <source>
        <dbReference type="EMBL" id="MFC7060471.1"/>
    </source>
</evidence>
<keyword evidence="2" id="KW-0547">Nucleotide-binding</keyword>
<feature type="domain" description="PilZ" evidence="4">
    <location>
        <begin position="100"/>
        <end position="210"/>
    </location>
</feature>
<comment type="caution">
    <text evidence="6">The sequence shown here is derived from an EMBL/GenBank/DDBJ whole genome shotgun (WGS) entry which is preliminary data.</text>
</comment>
<evidence type="ECO:0000256" key="2">
    <source>
        <dbReference type="ARBA" id="ARBA00022741"/>
    </source>
</evidence>
<dbReference type="Pfam" id="PF07238">
    <property type="entry name" value="PilZ"/>
    <property type="match status" value="1"/>
</dbReference>
<dbReference type="Proteomes" id="UP001596410">
    <property type="component" value="Unassembled WGS sequence"/>
</dbReference>
<evidence type="ECO:0000313" key="7">
    <source>
        <dbReference type="Proteomes" id="UP001596410"/>
    </source>
</evidence>
<evidence type="ECO:0000256" key="1">
    <source>
        <dbReference type="ARBA" id="ARBA00022636"/>
    </source>
</evidence>
<dbReference type="InterPro" id="IPR009926">
    <property type="entry name" value="T3SS_YcgR_PilZN"/>
</dbReference>
<sequence length="221" mass="25401">MFKVGTSVTLELHKNDEKESESFKCRLVDHAKDSIYIDYPVNIETQRTAFFFEGTQFQASFVGEDGSIYRFATEVVARRKMNIPVIVLTFPGTEELVRIQRRQYVRIDTTIDIAVNDKENQLSPFTTVTRDISGGGVAIIPPVNQQLTPKQILHLTLVLPMNSGEYYYIEATGLVIRSSKVKGSDIESTSIKFEEIDEKYRQIIIKYCFEQQMNIRKSKRL</sequence>
<accession>A0ABW2EG33</accession>
<keyword evidence="1" id="KW-0973">c-di-GMP</keyword>
<dbReference type="Pfam" id="PF12945">
    <property type="entry name" value="PilZNR"/>
    <property type="match status" value="1"/>
</dbReference>
<keyword evidence="6" id="KW-0282">Flagellum</keyword>
<evidence type="ECO:0000259" key="4">
    <source>
        <dbReference type="Pfam" id="PF07238"/>
    </source>
</evidence>
<protein>
    <submittedName>
        <fullName evidence="6">Flagellar brake protein</fullName>
    </submittedName>
</protein>
<reference evidence="7" key="1">
    <citation type="journal article" date="2019" name="Int. J. Syst. Evol. Microbiol.">
        <title>The Global Catalogue of Microorganisms (GCM) 10K type strain sequencing project: providing services to taxonomists for standard genome sequencing and annotation.</title>
        <authorList>
            <consortium name="The Broad Institute Genomics Platform"/>
            <consortium name="The Broad Institute Genome Sequencing Center for Infectious Disease"/>
            <person name="Wu L."/>
            <person name="Ma J."/>
        </authorList>
    </citation>
    <scope>NUCLEOTIDE SEQUENCE [LARGE SCALE GENOMIC DNA]</scope>
    <source>
        <strain evidence="7">CGMCC 4.1621</strain>
    </source>
</reference>
<dbReference type="RefSeq" id="WP_204706457.1">
    <property type="nucleotide sequence ID" value="NZ_JBHSZV010000004.1"/>
</dbReference>
<evidence type="ECO:0000256" key="3">
    <source>
        <dbReference type="ARBA" id="ARBA00023143"/>
    </source>
</evidence>
<keyword evidence="3" id="KW-0975">Bacterial flagellum</keyword>
<keyword evidence="7" id="KW-1185">Reference proteome</keyword>
<name>A0ABW2EG33_9BACI</name>